<dbReference type="SMART" id="SM00471">
    <property type="entry name" value="HDc"/>
    <property type="match status" value="1"/>
</dbReference>
<dbReference type="FunFam" id="3.30.460.10:FF:000001">
    <property type="entry name" value="GTP pyrophosphokinase RelA"/>
    <property type="match status" value="1"/>
</dbReference>
<dbReference type="AlphaFoldDB" id="A0A9D1I974"/>
<dbReference type="Gene3D" id="3.10.20.30">
    <property type="match status" value="1"/>
</dbReference>
<feature type="domain" description="TGS" evidence="7">
    <location>
        <begin position="394"/>
        <end position="455"/>
    </location>
</feature>
<dbReference type="SUPFAM" id="SSF81301">
    <property type="entry name" value="Nucleotidyltransferase"/>
    <property type="match status" value="1"/>
</dbReference>
<comment type="catalytic activity">
    <reaction evidence="3">
        <text>GTP + ATP = guanosine 3'-diphosphate 5'-triphosphate + AMP</text>
        <dbReference type="Rhea" id="RHEA:22088"/>
        <dbReference type="ChEBI" id="CHEBI:30616"/>
        <dbReference type="ChEBI" id="CHEBI:37565"/>
        <dbReference type="ChEBI" id="CHEBI:142410"/>
        <dbReference type="ChEBI" id="CHEBI:456215"/>
        <dbReference type="EC" id="2.7.6.5"/>
    </reaction>
</comment>
<protein>
    <recommendedName>
        <fullName evidence="2">GTP diphosphokinase</fullName>
        <ecNumber evidence="2">2.7.6.5</ecNumber>
    </recommendedName>
</protein>
<dbReference type="CDD" id="cd00077">
    <property type="entry name" value="HDc"/>
    <property type="match status" value="1"/>
</dbReference>
<gene>
    <name evidence="8" type="ORF">IAB02_00350</name>
</gene>
<dbReference type="Gene3D" id="1.10.3210.10">
    <property type="entry name" value="Hypothetical protein af1432"/>
    <property type="match status" value="1"/>
</dbReference>
<dbReference type="Pfam" id="PF13291">
    <property type="entry name" value="ACT_4"/>
    <property type="match status" value="1"/>
</dbReference>
<sequence length="735" mass="83594">MISQGISQSSYLPVEDLIEKIRRYHPDDNMDLVRRAYAFAEKAHENQRRKSGDPYFMHPCAVAVILADLMLDATTIAAGLLHDCVEDVESVTAQTIVDTFGPEVEVLVDGVTKLSRLDFSSREEQQAESLRKMFLAMAKDIRVVLIKLADRLHNMRTLKYQKPERQIPIARETLDIYAPLAHRLGVYTIKWELEDLSLRYLDPEGYYDLVTKVGMRREERELLIATVTQQLQDALRKSGVKAEIDGRPKHFYSIYKKMKSQGKTFDQINDLIAVRVLVNTQQDCYYALGVVHTLWPQVPGRFKDYISVPKANMYQSLHTTVVNQGRPFEVQIRTFEMHRTAEYGIAAHWRYKEGKQLDELDHKLSWLRRILDWQNEARDSSDFGELLKFDLFADEVFVFTPKGDVISLPRGATPLDFAYRIHSAIGNRCIGCKVNGRIVPLNSQLETGDFVEVMTSQSSRGPSRDWLNIVKTSEAKAKIRAWLKKEEREENILKGKEMLGNEAKKQGYSLSQLTKNDVLEPVFKRYSLTSLDDLYATIGFGGLSTMQLLNKLVEEYKKHHEAEIEPQPLPEQKLEEVKKQVASSSSNGVIVKGESGMLVRFARCCTPLPGDEIVGYITRGRGVSVHRADCPNLKDSGVEPERMVQVEWEGSANASYEADIQMLCYDHAGLFAEISLVFASQDVPVTAVTAHTVKNKQGLCTMAITIVIKSTQQLEKLLRDIKKRPDVIEVYRVAR</sequence>
<dbReference type="GO" id="GO:0008728">
    <property type="term" value="F:GTP diphosphokinase activity"/>
    <property type="evidence" value="ECO:0007669"/>
    <property type="project" value="UniProtKB-EC"/>
</dbReference>
<dbReference type="SUPFAM" id="SSF55021">
    <property type="entry name" value="ACT-like"/>
    <property type="match status" value="1"/>
</dbReference>
<dbReference type="FunFam" id="3.10.20.30:FF:000002">
    <property type="entry name" value="GTP pyrophosphokinase (RelA/SpoT)"/>
    <property type="match status" value="1"/>
</dbReference>
<evidence type="ECO:0000256" key="2">
    <source>
        <dbReference type="ARBA" id="ARBA00013251"/>
    </source>
</evidence>
<dbReference type="Pfam" id="PF02824">
    <property type="entry name" value="TGS"/>
    <property type="match status" value="1"/>
</dbReference>
<comment type="function">
    <text evidence="4">In eubacteria ppGpp (guanosine 3'-diphosphate 5'-diphosphate) is a mediator of the stringent response that coordinates a variety of cellular activities in response to changes in nutritional abundance.</text>
</comment>
<dbReference type="Pfam" id="PF04607">
    <property type="entry name" value="RelA_SpoT"/>
    <property type="match status" value="1"/>
</dbReference>
<dbReference type="PANTHER" id="PTHR21262">
    <property type="entry name" value="GUANOSINE-3',5'-BIS DIPHOSPHATE 3'-PYROPHOSPHOHYDROLASE"/>
    <property type="match status" value="1"/>
</dbReference>
<name>A0A9D1I974_9FIRM</name>
<evidence type="ECO:0000259" key="6">
    <source>
        <dbReference type="PROSITE" id="PS51831"/>
    </source>
</evidence>
<dbReference type="NCBIfam" id="TIGR00691">
    <property type="entry name" value="spoT_relA"/>
    <property type="match status" value="1"/>
</dbReference>
<dbReference type="SUPFAM" id="SSF81271">
    <property type="entry name" value="TGS-like"/>
    <property type="match status" value="1"/>
</dbReference>
<proteinExistence type="inferred from homology"/>
<comment type="similarity">
    <text evidence="4">Belongs to the relA/spoT family.</text>
</comment>
<dbReference type="InterPro" id="IPR004095">
    <property type="entry name" value="TGS"/>
</dbReference>
<dbReference type="InterPro" id="IPR045600">
    <property type="entry name" value="RelA/SpoT_AH_RIS"/>
</dbReference>
<dbReference type="InterPro" id="IPR012675">
    <property type="entry name" value="Beta-grasp_dom_sf"/>
</dbReference>
<dbReference type="GO" id="GO:0005886">
    <property type="term" value="C:plasma membrane"/>
    <property type="evidence" value="ECO:0007669"/>
    <property type="project" value="TreeGrafter"/>
</dbReference>
<dbReference type="Gene3D" id="3.30.460.10">
    <property type="entry name" value="Beta Polymerase, domain 2"/>
    <property type="match status" value="1"/>
</dbReference>
<dbReference type="SMART" id="SM00954">
    <property type="entry name" value="RelA_SpoT"/>
    <property type="match status" value="1"/>
</dbReference>
<dbReference type="InterPro" id="IPR043519">
    <property type="entry name" value="NT_sf"/>
</dbReference>
<dbReference type="PROSITE" id="PS51671">
    <property type="entry name" value="ACT"/>
    <property type="match status" value="1"/>
</dbReference>
<dbReference type="InterPro" id="IPR012676">
    <property type="entry name" value="TGS-like"/>
</dbReference>
<evidence type="ECO:0000256" key="1">
    <source>
        <dbReference type="ARBA" id="ARBA00004976"/>
    </source>
</evidence>
<evidence type="ECO:0000259" key="7">
    <source>
        <dbReference type="PROSITE" id="PS51880"/>
    </source>
</evidence>
<dbReference type="EC" id="2.7.6.5" evidence="2"/>
<dbReference type="InterPro" id="IPR002912">
    <property type="entry name" value="ACT_dom"/>
</dbReference>
<dbReference type="CDD" id="cd05399">
    <property type="entry name" value="NT_Rel-Spo_like"/>
    <property type="match status" value="1"/>
</dbReference>
<feature type="domain" description="ACT" evidence="5">
    <location>
        <begin position="659"/>
        <end position="735"/>
    </location>
</feature>
<reference evidence="8" key="1">
    <citation type="submission" date="2020-10" db="EMBL/GenBank/DDBJ databases">
        <authorList>
            <person name="Gilroy R."/>
        </authorList>
    </citation>
    <scope>NUCLEOTIDE SEQUENCE</scope>
    <source>
        <strain evidence="8">ChiHcec3-11533</strain>
    </source>
</reference>
<dbReference type="Gene3D" id="3.30.70.260">
    <property type="match status" value="1"/>
</dbReference>
<organism evidence="8 9">
    <name type="scientific">Candidatus Pullichristensenella excrementigallinarum</name>
    <dbReference type="NCBI Taxonomy" id="2840907"/>
    <lineage>
        <taxon>Bacteria</taxon>
        <taxon>Bacillati</taxon>
        <taxon>Bacillota</taxon>
        <taxon>Clostridia</taxon>
        <taxon>Candidatus Pullichristensenella</taxon>
    </lineage>
</organism>
<dbReference type="EMBL" id="DVMU01000007">
    <property type="protein sequence ID" value="HIU32987.1"/>
    <property type="molecule type" value="Genomic_DNA"/>
</dbReference>
<dbReference type="InterPro" id="IPR006674">
    <property type="entry name" value="HD_domain"/>
</dbReference>
<feature type="domain" description="HD" evidence="6">
    <location>
        <begin position="55"/>
        <end position="155"/>
    </location>
</feature>
<dbReference type="InterPro" id="IPR033655">
    <property type="entry name" value="TGS_RelA/SpoT"/>
</dbReference>
<evidence type="ECO:0000256" key="4">
    <source>
        <dbReference type="RuleBase" id="RU003847"/>
    </source>
</evidence>
<dbReference type="InterPro" id="IPR045865">
    <property type="entry name" value="ACT-like_dom_sf"/>
</dbReference>
<comment type="pathway">
    <text evidence="1">Purine metabolism; ppGpp biosynthesis; ppGpp from GTP: step 1/2.</text>
</comment>
<reference evidence="8" key="2">
    <citation type="journal article" date="2021" name="PeerJ">
        <title>Extensive microbial diversity within the chicken gut microbiome revealed by metagenomics and culture.</title>
        <authorList>
            <person name="Gilroy R."/>
            <person name="Ravi A."/>
            <person name="Getino M."/>
            <person name="Pursley I."/>
            <person name="Horton D.L."/>
            <person name="Alikhan N.F."/>
            <person name="Baker D."/>
            <person name="Gharbi K."/>
            <person name="Hall N."/>
            <person name="Watson M."/>
            <person name="Adriaenssens E.M."/>
            <person name="Foster-Nyarko E."/>
            <person name="Jarju S."/>
            <person name="Secka A."/>
            <person name="Antonio M."/>
            <person name="Oren A."/>
            <person name="Chaudhuri R.R."/>
            <person name="La Ragione R."/>
            <person name="Hildebrand F."/>
            <person name="Pallen M.J."/>
        </authorList>
    </citation>
    <scope>NUCLEOTIDE SEQUENCE</scope>
    <source>
        <strain evidence="8">ChiHcec3-11533</strain>
    </source>
</reference>
<dbReference type="Pfam" id="PF13328">
    <property type="entry name" value="HD_4"/>
    <property type="match status" value="1"/>
</dbReference>
<dbReference type="Proteomes" id="UP000824072">
    <property type="component" value="Unassembled WGS sequence"/>
</dbReference>
<evidence type="ECO:0000313" key="9">
    <source>
        <dbReference type="Proteomes" id="UP000824072"/>
    </source>
</evidence>
<dbReference type="InterPro" id="IPR004811">
    <property type="entry name" value="RelA/Spo_fam"/>
</dbReference>
<dbReference type="InterPro" id="IPR007685">
    <property type="entry name" value="RelA_SpoT"/>
</dbReference>
<dbReference type="InterPro" id="IPR003607">
    <property type="entry name" value="HD/PDEase_dom"/>
</dbReference>
<dbReference type="PROSITE" id="PS51880">
    <property type="entry name" value="TGS"/>
    <property type="match status" value="1"/>
</dbReference>
<dbReference type="Pfam" id="PF19296">
    <property type="entry name" value="RelA_AH_RIS"/>
    <property type="match status" value="1"/>
</dbReference>
<dbReference type="FunFam" id="1.10.3210.10:FF:000001">
    <property type="entry name" value="GTP pyrophosphokinase RelA"/>
    <property type="match status" value="1"/>
</dbReference>
<evidence type="ECO:0000313" key="8">
    <source>
        <dbReference type="EMBL" id="HIU32987.1"/>
    </source>
</evidence>
<evidence type="ECO:0000259" key="5">
    <source>
        <dbReference type="PROSITE" id="PS51671"/>
    </source>
</evidence>
<dbReference type="CDD" id="cd01668">
    <property type="entry name" value="TGS_RSH"/>
    <property type="match status" value="1"/>
</dbReference>
<dbReference type="PROSITE" id="PS51831">
    <property type="entry name" value="HD"/>
    <property type="match status" value="1"/>
</dbReference>
<dbReference type="PANTHER" id="PTHR21262:SF31">
    <property type="entry name" value="GTP PYROPHOSPHOKINASE"/>
    <property type="match status" value="1"/>
</dbReference>
<comment type="caution">
    <text evidence="8">The sequence shown here is derived from an EMBL/GenBank/DDBJ whole genome shotgun (WGS) entry which is preliminary data.</text>
</comment>
<dbReference type="CDD" id="cd04876">
    <property type="entry name" value="ACT_RelA-SpoT"/>
    <property type="match status" value="1"/>
</dbReference>
<dbReference type="SUPFAM" id="SSF109604">
    <property type="entry name" value="HD-domain/PDEase-like"/>
    <property type="match status" value="1"/>
</dbReference>
<accession>A0A9D1I974</accession>
<evidence type="ECO:0000256" key="3">
    <source>
        <dbReference type="ARBA" id="ARBA00048244"/>
    </source>
</evidence>
<dbReference type="GO" id="GO:0015969">
    <property type="term" value="P:guanosine tetraphosphate metabolic process"/>
    <property type="evidence" value="ECO:0007669"/>
    <property type="project" value="InterPro"/>
</dbReference>